<evidence type="ECO:0000256" key="2">
    <source>
        <dbReference type="RuleBase" id="RU003894"/>
    </source>
</evidence>
<feature type="compositionally biased region" description="Basic and acidic residues" evidence="3">
    <location>
        <begin position="182"/>
        <end position="197"/>
    </location>
</feature>
<feature type="compositionally biased region" description="Polar residues" evidence="3">
    <location>
        <begin position="198"/>
        <end position="227"/>
    </location>
</feature>
<evidence type="ECO:0000259" key="4">
    <source>
        <dbReference type="PROSITE" id="PS51504"/>
    </source>
</evidence>
<proteinExistence type="inferred from homology"/>
<dbReference type="PRINTS" id="PR00624">
    <property type="entry name" value="HISTONEH5"/>
</dbReference>
<dbReference type="GO" id="GO:0006334">
    <property type="term" value="P:nucleosome assembly"/>
    <property type="evidence" value="ECO:0007669"/>
    <property type="project" value="InterPro"/>
</dbReference>
<feature type="compositionally biased region" description="Basic and acidic residues" evidence="3">
    <location>
        <begin position="125"/>
        <end position="141"/>
    </location>
</feature>
<accession>A0A8C7F4F7</accession>
<keyword evidence="1 2" id="KW-0238">DNA-binding</keyword>
<reference evidence="5" key="1">
    <citation type="submission" date="2025-08" db="UniProtKB">
        <authorList>
            <consortium name="Ensembl"/>
        </authorList>
    </citation>
    <scope>IDENTIFICATION</scope>
</reference>
<protein>
    <recommendedName>
        <fullName evidence="4">H15 domain-containing protein</fullName>
    </recommendedName>
</protein>
<dbReference type="Proteomes" id="UP000694557">
    <property type="component" value="Unassembled WGS sequence"/>
</dbReference>
<feature type="region of interest" description="Disordered" evidence="3">
    <location>
        <begin position="121"/>
        <end position="142"/>
    </location>
</feature>
<sequence>EKNVTGNKKVPLPMYPHLHLDPYPATPARLFKYQAEAASAPKTNNARHVTTRVSQLILRVVSQCKHRGGISMVDLKHALAAGGYDVTKNNTRVNLAVKGLVRKETLVQTTGFGASGSFKLKVTQQRKERPLNQQEKARNQEQKLLNQQEKARNQEQKLLNQTGKALKPGAKTKPAGKSPKTASKDKTAVGKGQREIGETNTCRQKPQTSRTSINITSQGPKSRLQSP</sequence>
<evidence type="ECO:0000313" key="5">
    <source>
        <dbReference type="Ensembl" id="ENSOKIP00005012996.1"/>
    </source>
</evidence>
<dbReference type="InterPro" id="IPR036388">
    <property type="entry name" value="WH-like_DNA-bd_sf"/>
</dbReference>
<dbReference type="SUPFAM" id="SSF46785">
    <property type="entry name" value="Winged helix' DNA-binding domain"/>
    <property type="match status" value="1"/>
</dbReference>
<name>A0A8C7F4F7_ONCKI</name>
<feature type="domain" description="H15" evidence="4">
    <location>
        <begin position="49"/>
        <end position="122"/>
    </location>
</feature>
<dbReference type="CDD" id="cd00073">
    <property type="entry name" value="H15"/>
    <property type="match status" value="1"/>
</dbReference>
<evidence type="ECO:0000256" key="1">
    <source>
        <dbReference type="ARBA" id="ARBA00023125"/>
    </source>
</evidence>
<organism evidence="5 6">
    <name type="scientific">Oncorhynchus kisutch</name>
    <name type="common">Coho salmon</name>
    <name type="synonym">Salmo kisutch</name>
    <dbReference type="NCBI Taxonomy" id="8019"/>
    <lineage>
        <taxon>Eukaryota</taxon>
        <taxon>Metazoa</taxon>
        <taxon>Chordata</taxon>
        <taxon>Craniata</taxon>
        <taxon>Vertebrata</taxon>
        <taxon>Euteleostomi</taxon>
        <taxon>Actinopterygii</taxon>
        <taxon>Neopterygii</taxon>
        <taxon>Teleostei</taxon>
        <taxon>Protacanthopterygii</taxon>
        <taxon>Salmoniformes</taxon>
        <taxon>Salmonidae</taxon>
        <taxon>Salmoninae</taxon>
        <taxon>Oncorhynchus</taxon>
    </lineage>
</organism>
<dbReference type="InterPro" id="IPR036390">
    <property type="entry name" value="WH_DNA-bd_sf"/>
</dbReference>
<dbReference type="InterPro" id="IPR005819">
    <property type="entry name" value="H1/H5"/>
</dbReference>
<dbReference type="GeneTree" id="ENSGT00950000183089"/>
<keyword evidence="2" id="KW-0158">Chromosome</keyword>
<dbReference type="GO" id="GO:0000786">
    <property type="term" value="C:nucleosome"/>
    <property type="evidence" value="ECO:0007669"/>
    <property type="project" value="InterPro"/>
</dbReference>
<keyword evidence="2" id="KW-0539">Nucleus</keyword>
<dbReference type="InterPro" id="IPR005818">
    <property type="entry name" value="Histone_H1/H5_H15"/>
</dbReference>
<dbReference type="AlphaFoldDB" id="A0A8C7F4F7"/>
<evidence type="ECO:0000256" key="3">
    <source>
        <dbReference type="SAM" id="MobiDB-lite"/>
    </source>
</evidence>
<dbReference type="Gene3D" id="1.10.10.10">
    <property type="entry name" value="Winged helix-like DNA-binding domain superfamily/Winged helix DNA-binding domain"/>
    <property type="match status" value="1"/>
</dbReference>
<comment type="subcellular location">
    <subcellularLocation>
        <location evidence="2">Nucleus</location>
    </subcellularLocation>
</comment>
<reference evidence="5" key="2">
    <citation type="submission" date="2025-09" db="UniProtKB">
        <authorList>
            <consortium name="Ensembl"/>
        </authorList>
    </citation>
    <scope>IDENTIFICATION</scope>
</reference>
<dbReference type="GO" id="GO:0003677">
    <property type="term" value="F:DNA binding"/>
    <property type="evidence" value="ECO:0007669"/>
    <property type="project" value="UniProtKB-KW"/>
</dbReference>
<dbReference type="Ensembl" id="ENSOKIT00005013865.1">
    <property type="protein sequence ID" value="ENSOKIP00005012996.1"/>
    <property type="gene ID" value="ENSOKIG00005005848.1"/>
</dbReference>
<dbReference type="GO" id="GO:0030527">
    <property type="term" value="F:structural constituent of chromatin"/>
    <property type="evidence" value="ECO:0007669"/>
    <property type="project" value="InterPro"/>
</dbReference>
<feature type="region of interest" description="Disordered" evidence="3">
    <location>
        <begin position="160"/>
        <end position="227"/>
    </location>
</feature>
<dbReference type="PROSITE" id="PS51504">
    <property type="entry name" value="H15"/>
    <property type="match status" value="1"/>
</dbReference>
<keyword evidence="6" id="KW-1185">Reference proteome</keyword>
<dbReference type="Pfam" id="PF00538">
    <property type="entry name" value="Linker_histone"/>
    <property type="match status" value="1"/>
</dbReference>
<dbReference type="GO" id="GO:0005634">
    <property type="term" value="C:nucleus"/>
    <property type="evidence" value="ECO:0007669"/>
    <property type="project" value="UniProtKB-SubCell"/>
</dbReference>
<comment type="similarity">
    <text evidence="2">Belongs to the histone H1/H5 family.</text>
</comment>
<dbReference type="SMART" id="SM00526">
    <property type="entry name" value="H15"/>
    <property type="match status" value="1"/>
</dbReference>
<evidence type="ECO:0000313" key="6">
    <source>
        <dbReference type="Proteomes" id="UP000694557"/>
    </source>
</evidence>